<evidence type="ECO:0000256" key="2">
    <source>
        <dbReference type="SAM" id="MobiDB-lite"/>
    </source>
</evidence>
<keyword evidence="1" id="KW-0175">Coiled coil</keyword>
<sequence>MPLPVHVNLANSIFTPFTGIPTAQEPVNTLEDKLTLTIASLEKQHEAVRKNMLVLIENQGAELIKTYEAEIEKLKASGFEDEDEETARENWHARWKETQELIDRLETPMKEGTKAGDYEEKIGHWSWAKKPDPEERCGKDREWDVNVDRRNRRTAKVVKAELSAALKELIEEGLKEMAKYDRHAAETLEYYDNALKKERARFGKGTQAKDARSPTSTSTAASPPRRSKTLNKGPPSRNPGWADPRR</sequence>
<dbReference type="EMBL" id="PDLN01000001">
    <property type="protein sequence ID" value="RDW95318.1"/>
    <property type="molecule type" value="Genomic_DNA"/>
</dbReference>
<reference evidence="3 4" key="1">
    <citation type="journal article" date="2018" name="IMA Fungus">
        <title>IMA Genome-F 9: Draft genome sequence of Annulohypoxylon stygium, Aspergillus mulundensis, Berkeleyomyces basicola (syn. Thielaviopsis basicola), Ceratocystis smalleyi, two Cercospora beticola strains, Coleophoma cylindrospora, Fusarium fracticaudum, Phialophora cf. hyalina, and Morchella septimelata.</title>
        <authorList>
            <person name="Wingfield B.D."/>
            <person name="Bills G.F."/>
            <person name="Dong Y."/>
            <person name="Huang W."/>
            <person name="Nel W.J."/>
            <person name="Swalarsk-Parry B.S."/>
            <person name="Vaghefi N."/>
            <person name="Wilken P.M."/>
            <person name="An Z."/>
            <person name="de Beer Z.W."/>
            <person name="De Vos L."/>
            <person name="Chen L."/>
            <person name="Duong T.A."/>
            <person name="Gao Y."/>
            <person name="Hammerbacher A."/>
            <person name="Kikkert J.R."/>
            <person name="Li Y."/>
            <person name="Li H."/>
            <person name="Li K."/>
            <person name="Li Q."/>
            <person name="Liu X."/>
            <person name="Ma X."/>
            <person name="Naidoo K."/>
            <person name="Pethybridge S.J."/>
            <person name="Sun J."/>
            <person name="Steenkamp E.T."/>
            <person name="van der Nest M.A."/>
            <person name="van Wyk S."/>
            <person name="Wingfield M.J."/>
            <person name="Xiong C."/>
            <person name="Yue Q."/>
            <person name="Zhang X."/>
        </authorList>
    </citation>
    <scope>NUCLEOTIDE SEQUENCE [LARGE SCALE GENOMIC DNA]</scope>
    <source>
        <strain evidence="3 4">BP5796</strain>
    </source>
</reference>
<feature type="coiled-coil region" evidence="1">
    <location>
        <begin position="31"/>
        <end position="58"/>
    </location>
</feature>
<evidence type="ECO:0000313" key="3">
    <source>
        <dbReference type="EMBL" id="RDW95318.1"/>
    </source>
</evidence>
<evidence type="ECO:0000256" key="1">
    <source>
        <dbReference type="SAM" id="Coils"/>
    </source>
</evidence>
<dbReference type="OrthoDB" id="3541874at2759"/>
<dbReference type="AlphaFoldDB" id="A0A3D8TCH7"/>
<accession>A0A3D8TCH7</accession>
<evidence type="ECO:0000313" key="4">
    <source>
        <dbReference type="Proteomes" id="UP000256328"/>
    </source>
</evidence>
<gene>
    <name evidence="3" type="ORF">BP5796_01081</name>
</gene>
<organism evidence="3 4">
    <name type="scientific">Coleophoma crateriformis</name>
    <dbReference type="NCBI Taxonomy" id="565419"/>
    <lineage>
        <taxon>Eukaryota</taxon>
        <taxon>Fungi</taxon>
        <taxon>Dikarya</taxon>
        <taxon>Ascomycota</taxon>
        <taxon>Pezizomycotina</taxon>
        <taxon>Leotiomycetes</taxon>
        <taxon>Helotiales</taxon>
        <taxon>Dermateaceae</taxon>
        <taxon>Coleophoma</taxon>
    </lineage>
</organism>
<feature type="compositionally biased region" description="Low complexity" evidence="2">
    <location>
        <begin position="213"/>
        <end position="224"/>
    </location>
</feature>
<dbReference type="Proteomes" id="UP000256328">
    <property type="component" value="Unassembled WGS sequence"/>
</dbReference>
<proteinExistence type="predicted"/>
<name>A0A3D8TCH7_9HELO</name>
<keyword evidence="4" id="KW-1185">Reference proteome</keyword>
<comment type="caution">
    <text evidence="3">The sequence shown here is derived from an EMBL/GenBank/DDBJ whole genome shotgun (WGS) entry which is preliminary data.</text>
</comment>
<feature type="region of interest" description="Disordered" evidence="2">
    <location>
        <begin position="201"/>
        <end position="246"/>
    </location>
</feature>
<protein>
    <submittedName>
        <fullName evidence="3">Uncharacterized protein</fullName>
    </submittedName>
</protein>
<feature type="compositionally biased region" description="Basic and acidic residues" evidence="2">
    <location>
        <begin position="201"/>
        <end position="212"/>
    </location>
</feature>